<evidence type="ECO:0000313" key="3">
    <source>
        <dbReference type="Proteomes" id="UP001189429"/>
    </source>
</evidence>
<organism evidence="2 3">
    <name type="scientific">Prorocentrum cordatum</name>
    <dbReference type="NCBI Taxonomy" id="2364126"/>
    <lineage>
        <taxon>Eukaryota</taxon>
        <taxon>Sar</taxon>
        <taxon>Alveolata</taxon>
        <taxon>Dinophyceae</taxon>
        <taxon>Prorocentrales</taxon>
        <taxon>Prorocentraceae</taxon>
        <taxon>Prorocentrum</taxon>
    </lineage>
</organism>
<gene>
    <name evidence="2" type="ORF">PCOR1329_LOCUS63050</name>
</gene>
<sequence>HARPNLGASERTSKGRGRGGARPAGFLRTVCAGADLDDTRGLLPSAASLEETLTPMELELSEALTSCEVPHCRGALLAGVFFPLSSLATRTVVCAEDEASRAVYANAPAERAALQQWKYQAAAANGWKVFAVRAADWQATVGAEEARP</sequence>
<feature type="non-terminal residue" evidence="2">
    <location>
        <position position="148"/>
    </location>
</feature>
<evidence type="ECO:0000256" key="1">
    <source>
        <dbReference type="SAM" id="MobiDB-lite"/>
    </source>
</evidence>
<protein>
    <submittedName>
        <fullName evidence="2">Uncharacterized protein</fullName>
    </submittedName>
</protein>
<evidence type="ECO:0000313" key="2">
    <source>
        <dbReference type="EMBL" id="CAK0879706.1"/>
    </source>
</evidence>
<dbReference type="EMBL" id="CAUYUJ010017990">
    <property type="protein sequence ID" value="CAK0879706.1"/>
    <property type="molecule type" value="Genomic_DNA"/>
</dbReference>
<accession>A0ABN9W1B3</accession>
<name>A0ABN9W1B3_9DINO</name>
<keyword evidence="3" id="KW-1185">Reference proteome</keyword>
<reference evidence="2" key="1">
    <citation type="submission" date="2023-10" db="EMBL/GenBank/DDBJ databases">
        <authorList>
            <person name="Chen Y."/>
            <person name="Shah S."/>
            <person name="Dougan E. K."/>
            <person name="Thang M."/>
            <person name="Chan C."/>
        </authorList>
    </citation>
    <scope>NUCLEOTIDE SEQUENCE [LARGE SCALE GENOMIC DNA]</scope>
</reference>
<feature type="non-terminal residue" evidence="2">
    <location>
        <position position="1"/>
    </location>
</feature>
<feature type="region of interest" description="Disordered" evidence="1">
    <location>
        <begin position="1"/>
        <end position="21"/>
    </location>
</feature>
<comment type="caution">
    <text evidence="2">The sequence shown here is derived from an EMBL/GenBank/DDBJ whole genome shotgun (WGS) entry which is preliminary data.</text>
</comment>
<dbReference type="Proteomes" id="UP001189429">
    <property type="component" value="Unassembled WGS sequence"/>
</dbReference>
<proteinExistence type="predicted"/>